<dbReference type="AlphaFoldDB" id="A0A068YGI3"/>
<reference evidence="1" key="1">
    <citation type="journal article" date="2013" name="Nature">
        <title>The genomes of four tapeworm species reveal adaptations to parasitism.</title>
        <authorList>
            <person name="Tsai I.J."/>
            <person name="Zarowiecki M."/>
            <person name="Holroyd N."/>
            <person name="Garciarrubio A."/>
            <person name="Sanchez-Flores A."/>
            <person name="Brooks K.L."/>
            <person name="Tracey A."/>
            <person name="Bobes R.J."/>
            <person name="Fragoso G."/>
            <person name="Sciutto E."/>
            <person name="Aslett M."/>
            <person name="Beasley H."/>
            <person name="Bennett H.M."/>
            <person name="Cai J."/>
            <person name="Camicia F."/>
            <person name="Clark R."/>
            <person name="Cucher M."/>
            <person name="De Silva N."/>
            <person name="Day T.A."/>
            <person name="Deplazes P."/>
            <person name="Estrada K."/>
            <person name="Fernandez C."/>
            <person name="Holland P.W."/>
            <person name="Hou J."/>
            <person name="Hu S."/>
            <person name="Huckvale T."/>
            <person name="Hung S.S."/>
            <person name="Kamenetzky L."/>
            <person name="Keane J.A."/>
            <person name="Kiss F."/>
            <person name="Koziol U."/>
            <person name="Lambert O."/>
            <person name="Liu K."/>
            <person name="Luo X."/>
            <person name="Luo Y."/>
            <person name="Macchiaroli N."/>
            <person name="Nichol S."/>
            <person name="Paps J."/>
            <person name="Parkinson J."/>
            <person name="Pouchkina-Stantcheva N."/>
            <person name="Riddiford N."/>
            <person name="Rosenzvit M."/>
            <person name="Salinas G."/>
            <person name="Wasmuth J.D."/>
            <person name="Zamanian M."/>
            <person name="Zheng Y."/>
            <person name="Cai X."/>
            <person name="Soberon X."/>
            <person name="Olson P.D."/>
            <person name="Laclette J.P."/>
            <person name="Brehm K."/>
            <person name="Berriman M."/>
            <person name="Garciarrubio A."/>
            <person name="Bobes R.J."/>
            <person name="Fragoso G."/>
            <person name="Sanchez-Flores A."/>
            <person name="Estrada K."/>
            <person name="Cevallos M.A."/>
            <person name="Morett E."/>
            <person name="Gonzalez V."/>
            <person name="Portillo T."/>
            <person name="Ochoa-Leyva A."/>
            <person name="Jose M.V."/>
            <person name="Sciutto E."/>
            <person name="Landa A."/>
            <person name="Jimenez L."/>
            <person name="Valdes V."/>
            <person name="Carrero J.C."/>
            <person name="Larralde C."/>
            <person name="Morales-Montor J."/>
            <person name="Limon-Lason J."/>
            <person name="Soberon X."/>
            <person name="Laclette J.P."/>
        </authorList>
    </citation>
    <scope>NUCLEOTIDE SEQUENCE [LARGE SCALE GENOMIC DNA]</scope>
</reference>
<reference evidence="1" key="2">
    <citation type="submission" date="2015-11" db="EMBL/GenBank/DDBJ databases">
        <authorList>
            <person name="Zhang Y."/>
            <person name="Guo Z."/>
        </authorList>
    </citation>
    <scope>NUCLEOTIDE SEQUENCE</scope>
</reference>
<keyword evidence="2" id="KW-1185">Reference proteome</keyword>
<dbReference type="EMBL" id="LN902848">
    <property type="protein sequence ID" value="CDS43679.1"/>
    <property type="molecule type" value="Genomic_DNA"/>
</dbReference>
<accession>A0A068YGI3</accession>
<dbReference type="Proteomes" id="UP000017246">
    <property type="component" value="Unassembled WGS sequence"/>
</dbReference>
<evidence type="ECO:0000313" key="2">
    <source>
        <dbReference type="Proteomes" id="UP000017246"/>
    </source>
</evidence>
<proteinExistence type="predicted"/>
<organism evidence="1 2">
    <name type="scientific">Echinococcus multilocularis</name>
    <name type="common">Fox tapeworm</name>
    <dbReference type="NCBI Taxonomy" id="6211"/>
    <lineage>
        <taxon>Eukaryota</taxon>
        <taxon>Metazoa</taxon>
        <taxon>Spiralia</taxon>
        <taxon>Lophotrochozoa</taxon>
        <taxon>Platyhelminthes</taxon>
        <taxon>Cestoda</taxon>
        <taxon>Eucestoda</taxon>
        <taxon>Cyclophyllidea</taxon>
        <taxon>Taeniidae</taxon>
        <taxon>Echinococcus</taxon>
    </lineage>
</organism>
<name>A0A068YGI3_ECHMU</name>
<protein>
    <submittedName>
        <fullName evidence="1">Uncharacterized protein</fullName>
    </submittedName>
</protein>
<evidence type="ECO:0000313" key="1">
    <source>
        <dbReference type="EMBL" id="CDS43679.1"/>
    </source>
</evidence>
<gene>
    <name evidence="1" type="ORF">EmuJ_001147300</name>
</gene>
<sequence>MLAGRVNGNEEASVIAVSWCRCRNTKRAEVATEQGIFSPPKHRMRLDNNGKMLQCRYGCDVEKGRPLLPFLQLSIVHPNPHKVRSDSHRAVRQHGHLEYKGTCVALVPAH</sequence>